<dbReference type="Proteomes" id="UP000014254">
    <property type="component" value="Unassembled WGS sequence"/>
</dbReference>
<sequence length="136" mass="14865">MHPGCCDDEDIAEKYGKRSFEVPAAKANLTGAVVVVGCEIRNAMLLNYPSPHGDAMEVDQSPISSLLPSRNVPAGDVDFQGRIDRLKLSLDNMLAESGFISDSLLVEQDEQAREKAIIRLAQLYPAVQIYPTCWSA</sequence>
<evidence type="ECO:0000313" key="2">
    <source>
        <dbReference type="Proteomes" id="UP000014254"/>
    </source>
</evidence>
<accession>S2JT52</accession>
<name>S2JT52_MUCC1</name>
<dbReference type="OrthoDB" id="10352941at2759"/>
<reference evidence="2" key="1">
    <citation type="submission" date="2013-05" db="EMBL/GenBank/DDBJ databases">
        <title>The Genome sequence of Mucor circinelloides f. circinelloides 1006PhL.</title>
        <authorList>
            <consortium name="The Broad Institute Genomics Platform"/>
            <person name="Cuomo C."/>
            <person name="Earl A."/>
            <person name="Findley K."/>
            <person name="Lee S.C."/>
            <person name="Walker B."/>
            <person name="Young S."/>
            <person name="Zeng Q."/>
            <person name="Gargeya S."/>
            <person name="Fitzgerald M."/>
            <person name="Haas B."/>
            <person name="Abouelleil A."/>
            <person name="Allen A.W."/>
            <person name="Alvarado L."/>
            <person name="Arachchi H.M."/>
            <person name="Berlin A.M."/>
            <person name="Chapman S.B."/>
            <person name="Gainer-Dewar J."/>
            <person name="Goldberg J."/>
            <person name="Griggs A."/>
            <person name="Gujja S."/>
            <person name="Hansen M."/>
            <person name="Howarth C."/>
            <person name="Imamovic A."/>
            <person name="Ireland A."/>
            <person name="Larimer J."/>
            <person name="McCowan C."/>
            <person name="Murphy C."/>
            <person name="Pearson M."/>
            <person name="Poon T.W."/>
            <person name="Priest M."/>
            <person name="Roberts A."/>
            <person name="Saif S."/>
            <person name="Shea T."/>
            <person name="Sisk P."/>
            <person name="Sykes S."/>
            <person name="Wortman J."/>
            <person name="Nusbaum C."/>
            <person name="Birren B."/>
        </authorList>
    </citation>
    <scope>NUCLEOTIDE SEQUENCE [LARGE SCALE GENOMIC DNA]</scope>
    <source>
        <strain evidence="2">1006PhL</strain>
    </source>
</reference>
<dbReference type="EMBL" id="KE124091">
    <property type="protein sequence ID" value="EPB82960.1"/>
    <property type="molecule type" value="Genomic_DNA"/>
</dbReference>
<organism evidence="1 2">
    <name type="scientific">Mucor circinelloides f. circinelloides (strain 1006PhL)</name>
    <name type="common">Mucormycosis agent</name>
    <name type="synonym">Calyptromyces circinelloides</name>
    <dbReference type="NCBI Taxonomy" id="1220926"/>
    <lineage>
        <taxon>Eukaryota</taxon>
        <taxon>Fungi</taxon>
        <taxon>Fungi incertae sedis</taxon>
        <taxon>Mucoromycota</taxon>
        <taxon>Mucoromycotina</taxon>
        <taxon>Mucoromycetes</taxon>
        <taxon>Mucorales</taxon>
        <taxon>Mucorineae</taxon>
        <taxon>Mucoraceae</taxon>
        <taxon>Mucor</taxon>
    </lineage>
</organism>
<gene>
    <name evidence="1" type="ORF">HMPREF1544_10305</name>
</gene>
<protein>
    <submittedName>
        <fullName evidence="1">Uncharacterized protein</fullName>
    </submittedName>
</protein>
<evidence type="ECO:0000313" key="1">
    <source>
        <dbReference type="EMBL" id="EPB82960.1"/>
    </source>
</evidence>
<dbReference type="VEuPathDB" id="FungiDB:HMPREF1544_10305"/>
<proteinExistence type="predicted"/>
<dbReference type="InParanoid" id="S2JT52"/>
<dbReference type="AlphaFoldDB" id="S2JT52"/>
<keyword evidence="2" id="KW-1185">Reference proteome</keyword>